<sequence length="161" mass="17267">GRGQNRMGASILAQTHGKLGKAAPDVDDAEDLKAFFAVIQGLNADGHLLAYHDRSDGGLMTTVLEMAFAGHCGLNLQLDTLTGKREKVAAILFNEELGAVIQVRHDATPLVLAQFSAAGLGDDCVAVIGQPVNNSEVTISLNEEELFKGDRRLLQRQWSET</sequence>
<feature type="non-terminal residue" evidence="2">
    <location>
        <position position="1"/>
    </location>
</feature>
<dbReference type="InterPro" id="IPR010918">
    <property type="entry name" value="PurM-like_C_dom"/>
</dbReference>
<evidence type="ECO:0000259" key="1">
    <source>
        <dbReference type="Pfam" id="PF02769"/>
    </source>
</evidence>
<dbReference type="GO" id="GO:0004642">
    <property type="term" value="F:phosphoribosylformylglycinamidine synthase activity"/>
    <property type="evidence" value="ECO:0007669"/>
    <property type="project" value="TreeGrafter"/>
</dbReference>
<dbReference type="GO" id="GO:0005737">
    <property type="term" value="C:cytoplasm"/>
    <property type="evidence" value="ECO:0007669"/>
    <property type="project" value="TreeGrafter"/>
</dbReference>
<reference evidence="2" key="1">
    <citation type="journal article" date="2019" name="Sci. Rep.">
        <title>Draft genome of Tanacetum cinerariifolium, the natural source of mosquito coil.</title>
        <authorList>
            <person name="Yamashiro T."/>
            <person name="Shiraishi A."/>
            <person name="Satake H."/>
            <person name="Nakayama K."/>
        </authorList>
    </citation>
    <scope>NUCLEOTIDE SEQUENCE</scope>
</reference>
<dbReference type="Gene3D" id="3.90.650.10">
    <property type="entry name" value="PurM-like C-terminal domain"/>
    <property type="match status" value="1"/>
</dbReference>
<comment type="caution">
    <text evidence="2">The sequence shown here is derived from an EMBL/GenBank/DDBJ whole genome shotgun (WGS) entry which is preliminary data.</text>
</comment>
<dbReference type="InterPro" id="IPR036676">
    <property type="entry name" value="PurM-like_C_sf"/>
</dbReference>
<dbReference type="Pfam" id="PF02769">
    <property type="entry name" value="AIRS_C"/>
    <property type="match status" value="1"/>
</dbReference>
<name>A0A699VSB8_TANCI</name>
<accession>A0A699VSB8</accession>
<proteinExistence type="predicted"/>
<dbReference type="PANTHER" id="PTHR10099:SF1">
    <property type="entry name" value="PHOSPHORIBOSYLFORMYLGLYCINAMIDINE SYNTHASE"/>
    <property type="match status" value="1"/>
</dbReference>
<feature type="domain" description="PurM-like C-terminal" evidence="1">
    <location>
        <begin position="8"/>
        <end position="139"/>
    </location>
</feature>
<dbReference type="AlphaFoldDB" id="A0A699VSB8"/>
<protein>
    <recommendedName>
        <fullName evidence="1">PurM-like C-terminal domain-containing protein</fullName>
    </recommendedName>
</protein>
<dbReference type="GO" id="GO:0006164">
    <property type="term" value="P:purine nucleotide biosynthetic process"/>
    <property type="evidence" value="ECO:0007669"/>
    <property type="project" value="TreeGrafter"/>
</dbReference>
<organism evidence="2">
    <name type="scientific">Tanacetum cinerariifolium</name>
    <name type="common">Dalmatian daisy</name>
    <name type="synonym">Chrysanthemum cinerariifolium</name>
    <dbReference type="NCBI Taxonomy" id="118510"/>
    <lineage>
        <taxon>Eukaryota</taxon>
        <taxon>Viridiplantae</taxon>
        <taxon>Streptophyta</taxon>
        <taxon>Embryophyta</taxon>
        <taxon>Tracheophyta</taxon>
        <taxon>Spermatophyta</taxon>
        <taxon>Magnoliopsida</taxon>
        <taxon>eudicotyledons</taxon>
        <taxon>Gunneridae</taxon>
        <taxon>Pentapetalae</taxon>
        <taxon>asterids</taxon>
        <taxon>campanulids</taxon>
        <taxon>Asterales</taxon>
        <taxon>Asteraceae</taxon>
        <taxon>Asteroideae</taxon>
        <taxon>Anthemideae</taxon>
        <taxon>Anthemidinae</taxon>
        <taxon>Tanacetum</taxon>
    </lineage>
</organism>
<gene>
    <name evidence="2" type="ORF">Tci_909262</name>
</gene>
<feature type="non-terminal residue" evidence="2">
    <location>
        <position position="161"/>
    </location>
</feature>
<dbReference type="PANTHER" id="PTHR10099">
    <property type="entry name" value="PHOSPHORIBOSYLFORMYLGLYCINAMIDINE SYNTHASE"/>
    <property type="match status" value="1"/>
</dbReference>
<dbReference type="SUPFAM" id="SSF56042">
    <property type="entry name" value="PurM C-terminal domain-like"/>
    <property type="match status" value="1"/>
</dbReference>
<dbReference type="EMBL" id="BKCJ011483714">
    <property type="protein sequence ID" value="GFD37293.1"/>
    <property type="molecule type" value="Genomic_DNA"/>
</dbReference>
<evidence type="ECO:0000313" key="2">
    <source>
        <dbReference type="EMBL" id="GFD37293.1"/>
    </source>
</evidence>